<keyword evidence="2" id="KW-0732">Signal</keyword>
<name>A0ABW0W9R3_9BACL</name>
<comment type="caution">
    <text evidence="4">The sequence shown here is derived from an EMBL/GenBank/DDBJ whole genome shotgun (WGS) entry which is preliminary data.</text>
</comment>
<evidence type="ECO:0000313" key="4">
    <source>
        <dbReference type="EMBL" id="MFC5653095.1"/>
    </source>
</evidence>
<feature type="region of interest" description="Disordered" evidence="1">
    <location>
        <begin position="1"/>
        <end position="21"/>
    </location>
</feature>
<sequence length="891" mass="92108">MRKSNQYFTQDSQQPKHFRGGEQKVMKKSLSLLVAIAMVFSMFASVAFAADAAVEKTTQEKFDELKAAGIFTGYPGGGAGLTNEMTRAEFAKVLAKVTQLTDNAAAAKIYSDVVASHWAVGQIGSVTEAGFMSGIGAGKFGPTGKVTLEQVAKVATLVAGISQVDKDVTGTVSPWAKGYVAAAIDAGLLTEVPSYQVNATRGVLVEVAYDLYDVKPGVLKATGAKQTGAKKITVTFNQAVTDADKAALTYELKYSLTPYPVTPEYATDGKSVVLSAAYLPAGDFTLTVKGSDAISLKVEAEKATKIDVTVPALTYADSVDLGVKVYNQFSEEMTNAGPTISVYNVTKSKNVPVNGTQVNLKTGDVAAIGDSINVTAVLPSAGLSVNKTLKVINGSAATSIKIDQVQPLAGKTRISVGETGLVLPLSLVDVNGQAIKLPYQSQVILANGAHSFDLGGLIFYVSDTDIINNIAVDPNGVVTFNTKANSGTAYITITNGATGATATTSVVVNGVSELKELQLQHPGKPIVKGEAIVFPFTALDTFGAAIAGKDLVMSQVSFYGPQGLTVAKNAKGELEFTFANTGSYTVYTLVKGIQQATTVQVTVGDSSYFTAVNGVKDVATTYEVGASNDFDVDNITIVDNYGRVSNVAAGTYTVTPDDPNVVSYTGGKLVAGNAAGSTTVTVHSNANTNIADYKFTVNVVASSDIKTFAISDIGTIYGKDTLTGASKYAKAVTLVGKTASGTTVALKNSNANAVTTSDESVIALSGNNTIYGLKAGKSTIAAYNANNVKVAELEVTVSDAVPTAKTAAFSASEYTTAGTVTVSVEVKDQYGVVITPDSFIASSDTTIATVSSITKTATAITATVTKVKTGFVTLNFVSSNGTTATATVVVN</sequence>
<feature type="compositionally biased region" description="Polar residues" evidence="1">
    <location>
        <begin position="1"/>
        <end position="15"/>
    </location>
</feature>
<dbReference type="EMBL" id="JBHSOW010000115">
    <property type="protein sequence ID" value="MFC5653095.1"/>
    <property type="molecule type" value="Genomic_DNA"/>
</dbReference>
<accession>A0ABW0W9R3</accession>
<evidence type="ECO:0000256" key="2">
    <source>
        <dbReference type="SAM" id="SignalP"/>
    </source>
</evidence>
<evidence type="ECO:0000313" key="5">
    <source>
        <dbReference type="Proteomes" id="UP001596047"/>
    </source>
</evidence>
<dbReference type="PROSITE" id="PS51272">
    <property type="entry name" value="SLH"/>
    <property type="match status" value="1"/>
</dbReference>
<dbReference type="Proteomes" id="UP001596047">
    <property type="component" value="Unassembled WGS sequence"/>
</dbReference>
<evidence type="ECO:0000256" key="1">
    <source>
        <dbReference type="SAM" id="MobiDB-lite"/>
    </source>
</evidence>
<feature type="signal peptide" evidence="2">
    <location>
        <begin position="1"/>
        <end position="49"/>
    </location>
</feature>
<gene>
    <name evidence="4" type="ORF">ACFPYJ_29095</name>
</gene>
<keyword evidence="5" id="KW-1185">Reference proteome</keyword>
<reference evidence="5" key="1">
    <citation type="journal article" date="2019" name="Int. J. Syst. Evol. Microbiol.">
        <title>The Global Catalogue of Microorganisms (GCM) 10K type strain sequencing project: providing services to taxonomists for standard genome sequencing and annotation.</title>
        <authorList>
            <consortium name="The Broad Institute Genomics Platform"/>
            <consortium name="The Broad Institute Genome Sequencing Center for Infectious Disease"/>
            <person name="Wu L."/>
            <person name="Ma J."/>
        </authorList>
    </citation>
    <scope>NUCLEOTIDE SEQUENCE [LARGE SCALE GENOMIC DNA]</scope>
    <source>
        <strain evidence="5">CGMCC 1.3240</strain>
    </source>
</reference>
<dbReference type="Pfam" id="PF00395">
    <property type="entry name" value="SLH"/>
    <property type="match status" value="1"/>
</dbReference>
<organism evidence="4 5">
    <name type="scientific">Paenibacillus solisilvae</name>
    <dbReference type="NCBI Taxonomy" id="2486751"/>
    <lineage>
        <taxon>Bacteria</taxon>
        <taxon>Bacillati</taxon>
        <taxon>Bacillota</taxon>
        <taxon>Bacilli</taxon>
        <taxon>Bacillales</taxon>
        <taxon>Paenibacillaceae</taxon>
        <taxon>Paenibacillus</taxon>
    </lineage>
</organism>
<protein>
    <submittedName>
        <fullName evidence="4">S-layer homology domain-containing protein</fullName>
    </submittedName>
</protein>
<evidence type="ECO:0000259" key="3">
    <source>
        <dbReference type="PROSITE" id="PS51272"/>
    </source>
</evidence>
<feature type="chain" id="PRO_5045810539" evidence="2">
    <location>
        <begin position="50"/>
        <end position="891"/>
    </location>
</feature>
<feature type="domain" description="SLH" evidence="3">
    <location>
        <begin position="106"/>
        <end position="169"/>
    </location>
</feature>
<dbReference type="InterPro" id="IPR001119">
    <property type="entry name" value="SLH_dom"/>
</dbReference>
<dbReference type="RefSeq" id="WP_379191750.1">
    <property type="nucleotide sequence ID" value="NZ_JBHSOW010000115.1"/>
</dbReference>
<proteinExistence type="predicted"/>